<keyword evidence="9" id="KW-0378">Hydrolase</keyword>
<dbReference type="SUPFAM" id="SSF55486">
    <property type="entry name" value="Metalloproteases ('zincins'), catalytic domain"/>
    <property type="match status" value="1"/>
</dbReference>
<comment type="similarity">
    <text evidence="3">Belongs to the peptidase M1 family.</text>
</comment>
<proteinExistence type="inferred from homology"/>
<evidence type="ECO:0000256" key="3">
    <source>
        <dbReference type="ARBA" id="ARBA00010136"/>
    </source>
</evidence>
<dbReference type="NCBIfam" id="TIGR02412">
    <property type="entry name" value="pepN_strep_liv"/>
    <property type="match status" value="1"/>
</dbReference>
<feature type="domain" description="ERAP1-like C-terminal" evidence="16">
    <location>
        <begin position="565"/>
        <end position="848"/>
    </location>
</feature>
<evidence type="ECO:0000256" key="7">
    <source>
        <dbReference type="ARBA" id="ARBA00022670"/>
    </source>
</evidence>
<keyword evidence="7" id="KW-0645">Protease</keyword>
<evidence type="ECO:0000256" key="4">
    <source>
        <dbReference type="ARBA" id="ARBA00012564"/>
    </source>
</evidence>
<dbReference type="Pfam" id="PF11838">
    <property type="entry name" value="ERAP1_C"/>
    <property type="match status" value="1"/>
</dbReference>
<evidence type="ECO:0000256" key="12">
    <source>
        <dbReference type="ARBA" id="ARBA00029811"/>
    </source>
</evidence>
<feature type="domain" description="Peptidase M1 membrane alanine aminopeptidase" evidence="15">
    <location>
        <begin position="260"/>
        <end position="479"/>
    </location>
</feature>
<dbReference type="Pfam" id="PF01433">
    <property type="entry name" value="Peptidase_M1"/>
    <property type="match status" value="1"/>
</dbReference>
<dbReference type="EC" id="3.4.11.2" evidence="4"/>
<dbReference type="InterPro" id="IPR045357">
    <property type="entry name" value="Aminopeptidase_N-like_N"/>
</dbReference>
<feature type="domain" description="Aminopeptidase N-like N-terminal" evidence="17">
    <location>
        <begin position="112"/>
        <end position="221"/>
    </location>
</feature>
<reference evidence="19" key="1">
    <citation type="journal article" date="2019" name="Int. J. Syst. Evol. Microbiol.">
        <title>The Global Catalogue of Microorganisms (GCM) 10K type strain sequencing project: providing services to taxonomists for standard genome sequencing and annotation.</title>
        <authorList>
            <consortium name="The Broad Institute Genomics Platform"/>
            <consortium name="The Broad Institute Genome Sequencing Center for Infectious Disease"/>
            <person name="Wu L."/>
            <person name="Ma J."/>
        </authorList>
    </citation>
    <scope>NUCLEOTIDE SEQUENCE [LARGE SCALE GENOMIC DNA]</scope>
    <source>
        <strain evidence="19">JCM 19129</strain>
    </source>
</reference>
<keyword evidence="10" id="KW-0862">Zinc</keyword>
<evidence type="ECO:0000256" key="9">
    <source>
        <dbReference type="ARBA" id="ARBA00022801"/>
    </source>
</evidence>
<dbReference type="GO" id="GO:0004177">
    <property type="term" value="F:aminopeptidase activity"/>
    <property type="evidence" value="ECO:0007669"/>
    <property type="project" value="UniProtKB-KW"/>
</dbReference>
<evidence type="ECO:0000256" key="1">
    <source>
        <dbReference type="ARBA" id="ARBA00000098"/>
    </source>
</evidence>
<comment type="cofactor">
    <cofactor evidence="2">
        <name>Zn(2+)</name>
        <dbReference type="ChEBI" id="CHEBI:29105"/>
    </cofactor>
</comment>
<evidence type="ECO:0000256" key="8">
    <source>
        <dbReference type="ARBA" id="ARBA00022723"/>
    </source>
</evidence>
<organism evidence="18 19">
    <name type="scientific">Nesterenkonia rhizosphaerae</name>
    <dbReference type="NCBI Taxonomy" id="1348272"/>
    <lineage>
        <taxon>Bacteria</taxon>
        <taxon>Bacillati</taxon>
        <taxon>Actinomycetota</taxon>
        <taxon>Actinomycetes</taxon>
        <taxon>Micrococcales</taxon>
        <taxon>Micrococcaceae</taxon>
        <taxon>Nesterenkonia</taxon>
    </lineage>
</organism>
<gene>
    <name evidence="18" type="primary">pepN</name>
    <name evidence="18" type="ORF">GCM10025790_25280</name>
</gene>
<evidence type="ECO:0000256" key="2">
    <source>
        <dbReference type="ARBA" id="ARBA00001947"/>
    </source>
</evidence>
<dbReference type="InterPro" id="IPR001930">
    <property type="entry name" value="Peptidase_M1"/>
</dbReference>
<name>A0ABP9G3M7_9MICC</name>
<evidence type="ECO:0000256" key="5">
    <source>
        <dbReference type="ARBA" id="ARBA00015611"/>
    </source>
</evidence>
<dbReference type="PRINTS" id="PR00756">
    <property type="entry name" value="ALADIPTASE"/>
</dbReference>
<evidence type="ECO:0000259" key="17">
    <source>
        <dbReference type="Pfam" id="PF17900"/>
    </source>
</evidence>
<feature type="compositionally biased region" description="Basic and acidic residues" evidence="14">
    <location>
        <begin position="16"/>
        <end position="28"/>
    </location>
</feature>
<dbReference type="InterPro" id="IPR024571">
    <property type="entry name" value="ERAP1-like_C_dom"/>
</dbReference>
<keyword evidence="6 18" id="KW-0031">Aminopeptidase</keyword>
<dbReference type="InterPro" id="IPR027268">
    <property type="entry name" value="Peptidase_M4/M1_CTD_sf"/>
</dbReference>
<keyword evidence="11" id="KW-0482">Metalloprotease</keyword>
<dbReference type="Gene3D" id="1.10.390.10">
    <property type="entry name" value="Neutral Protease Domain 2"/>
    <property type="match status" value="1"/>
</dbReference>
<evidence type="ECO:0000256" key="14">
    <source>
        <dbReference type="SAM" id="MobiDB-lite"/>
    </source>
</evidence>
<comment type="caution">
    <text evidence="18">The sequence shown here is derived from an EMBL/GenBank/DDBJ whole genome shotgun (WGS) entry which is preliminary data.</text>
</comment>
<dbReference type="PANTHER" id="PTHR11533:SF174">
    <property type="entry name" value="PUROMYCIN-SENSITIVE AMINOPEPTIDASE-RELATED"/>
    <property type="match status" value="1"/>
</dbReference>
<evidence type="ECO:0000313" key="19">
    <source>
        <dbReference type="Proteomes" id="UP001500368"/>
    </source>
</evidence>
<protein>
    <recommendedName>
        <fullName evidence="5">Aminopeptidase N</fullName>
        <ecNumber evidence="4">3.4.11.2</ecNumber>
    </recommendedName>
    <alternativeName>
        <fullName evidence="12">Alanine aminopeptidase</fullName>
    </alternativeName>
    <alternativeName>
        <fullName evidence="13">Lysyl aminopeptidase</fullName>
    </alternativeName>
</protein>
<evidence type="ECO:0000256" key="13">
    <source>
        <dbReference type="ARBA" id="ARBA00031533"/>
    </source>
</evidence>
<comment type="catalytic activity">
    <reaction evidence="1">
        <text>Release of an N-terminal amino acid, Xaa-|-Yaa- from a peptide, amide or arylamide. Xaa is preferably Ala, but may be most amino acids including Pro (slow action). When a terminal hydrophobic residue is followed by a prolyl residue, the two may be released as an intact Xaa-Pro dipeptide.</text>
        <dbReference type="EC" id="3.4.11.2"/>
    </reaction>
</comment>
<evidence type="ECO:0000256" key="6">
    <source>
        <dbReference type="ARBA" id="ARBA00022438"/>
    </source>
</evidence>
<dbReference type="InterPro" id="IPR042097">
    <property type="entry name" value="Aminopeptidase_N-like_N_sf"/>
</dbReference>
<dbReference type="PANTHER" id="PTHR11533">
    <property type="entry name" value="PROTEASE M1 ZINC METALLOPROTEASE"/>
    <property type="match status" value="1"/>
</dbReference>
<dbReference type="InterPro" id="IPR012778">
    <property type="entry name" value="Pept_M1_aminopeptidase"/>
</dbReference>
<dbReference type="EMBL" id="BAABLW010000007">
    <property type="protein sequence ID" value="GAA4926317.1"/>
    <property type="molecule type" value="Genomic_DNA"/>
</dbReference>
<evidence type="ECO:0000256" key="10">
    <source>
        <dbReference type="ARBA" id="ARBA00022833"/>
    </source>
</evidence>
<dbReference type="Pfam" id="PF17900">
    <property type="entry name" value="Peptidase_M1_N"/>
    <property type="match status" value="1"/>
</dbReference>
<evidence type="ECO:0000259" key="16">
    <source>
        <dbReference type="Pfam" id="PF11838"/>
    </source>
</evidence>
<evidence type="ECO:0000259" key="15">
    <source>
        <dbReference type="Pfam" id="PF01433"/>
    </source>
</evidence>
<dbReference type="Gene3D" id="2.60.40.1730">
    <property type="entry name" value="tricorn interacting facor f3 domain"/>
    <property type="match status" value="1"/>
</dbReference>
<feature type="region of interest" description="Disordered" evidence="14">
    <location>
        <begin position="1"/>
        <end position="28"/>
    </location>
</feature>
<dbReference type="CDD" id="cd09602">
    <property type="entry name" value="M1_APN"/>
    <property type="match status" value="1"/>
</dbReference>
<dbReference type="Proteomes" id="UP001500368">
    <property type="component" value="Unassembled WGS sequence"/>
</dbReference>
<evidence type="ECO:0000313" key="18">
    <source>
        <dbReference type="EMBL" id="GAA4926317.1"/>
    </source>
</evidence>
<dbReference type="RefSeq" id="WP_345478365.1">
    <property type="nucleotide sequence ID" value="NZ_BAABLW010000007.1"/>
</dbReference>
<evidence type="ECO:0000256" key="11">
    <source>
        <dbReference type="ARBA" id="ARBA00023049"/>
    </source>
</evidence>
<dbReference type="SUPFAM" id="SSF63737">
    <property type="entry name" value="Leukotriene A4 hydrolase N-terminal domain"/>
    <property type="match status" value="1"/>
</dbReference>
<keyword evidence="8" id="KW-0479">Metal-binding</keyword>
<keyword evidence="19" id="KW-1185">Reference proteome</keyword>
<sequence length="900" mass="98146">MSEPTVSAAESPFPRAGEENLRRDEAADRSSAISVSSYQVHVDLSRAAAEGATTFGVTTVVELSFDAAAGARSVPFLDYIGVSVESLQINGEDIALEEAVSAARILLPGLRDGANTVQISSTSKYSRSGEGLHRFVDPSDGQVYLYTQFEAADSRRVFPVCEQPDLKARFRFAITGPETWQLRSNSPEISREHVPGEAEGLDGVELVRVDFAETEPMSSYITALLAGPYHLETGRWRDIDLAVLCRAALAEHLDAEEILTITVQGLEFFHEEFAYGYPWGRGPGGEAKYDQVFVPEYNLGAMENPGLVTFTEAYVFDTAATEAQHEQRANTILHEMAHMWFGDLVTMRWWDDLWLKESFADYMGTFAVDAATDFDTAWVAFANSRKGWAYVQDQLPTTHPIVADIPDLEAADQNFDGITYAKGASVLKQLAAFAGREDFREASRRYFSRHAFGNAQLEDFLSILEEVTGKDMRAWATAWLQTSGIPVLSTELTDSGVAIRQTGLDPATGEQVARPHVIEVGLYELNGDGELALTQSVPVELSSDAPDGLTKVPALRLTESDRPRLILPNEKDLTYAKLSLDAESVAAALSYPIADPLARATVWASLWSMTRDAELSAERFVQAVSRLGLQIPEVAVAGTLLRQANMACERFTPAHARPALEAQFASRLAEFLTEVDGGDVQRAAARTLALISRRHDSQLDLLASLLDGGAAEHGISGLEVDEELRWAFLQALSAHGRVGKDQLDAELASRTTARAKIAHRLALAAQPDPKVKEGAFRQALAGTDEQGQELSNDHLTAVVDGFMADTSPGAALTGDYVVEYFTALQDIWSQMTQGQATRVVRGLFPGSEALGDAEPENHPVALLATRWLDLHDDAPSALRRIVIEERDHLLRALRAQAAAG</sequence>
<dbReference type="InterPro" id="IPR014782">
    <property type="entry name" value="Peptidase_M1_dom"/>
</dbReference>
<accession>A0ABP9G3M7</accession>
<dbReference type="InterPro" id="IPR050344">
    <property type="entry name" value="Peptidase_M1_aminopeptidases"/>
</dbReference>